<proteinExistence type="predicted"/>
<feature type="domain" description="DUF6745" evidence="1">
    <location>
        <begin position="176"/>
        <end position="239"/>
    </location>
</feature>
<evidence type="ECO:0000313" key="2">
    <source>
        <dbReference type="EMBL" id="MEE3717733.1"/>
    </source>
</evidence>
<sequence length="241" mass="28160">MESFSRTDNVLSLYNQYRYNLNRYLLSTKRINRPVVCNLIEAIYLLIEQKKPEIIFCESPKAGCELSKLMSGLPRLHKELYLKTDYTLLTQKQIEYENLVWKLLLHSFTVEEDFKVDYWIGLDLNVIDYGLFDKNLNYREGATGFTYHIHCPPIVTPRSLVGAICRSFVYRKLGASLDTTTGLLIRCLFESIKNVGWLLPYQDQCIVCERPVKINLDRKFLPTTKDEPVITFSDDYSLFLI</sequence>
<dbReference type="Proteomes" id="UP001333818">
    <property type="component" value="Unassembled WGS sequence"/>
</dbReference>
<dbReference type="Pfam" id="PF20530">
    <property type="entry name" value="DUF6745"/>
    <property type="match status" value="1"/>
</dbReference>
<evidence type="ECO:0000313" key="3">
    <source>
        <dbReference type="Proteomes" id="UP001333818"/>
    </source>
</evidence>
<gene>
    <name evidence="2" type="ORF">V2H45_13410</name>
</gene>
<protein>
    <recommendedName>
        <fullName evidence="1">DUF6745 domain-containing protein</fullName>
    </recommendedName>
</protein>
<dbReference type="EMBL" id="JAZBJZ010000051">
    <property type="protein sequence ID" value="MEE3717733.1"/>
    <property type="molecule type" value="Genomic_DNA"/>
</dbReference>
<name>A0AAW9Q4I3_9CYAN</name>
<dbReference type="AlphaFoldDB" id="A0AAW9Q4I3"/>
<comment type="caution">
    <text evidence="2">The sequence shown here is derived from an EMBL/GenBank/DDBJ whole genome shotgun (WGS) entry which is preliminary data.</text>
</comment>
<evidence type="ECO:0000259" key="1">
    <source>
        <dbReference type="Pfam" id="PF20530"/>
    </source>
</evidence>
<keyword evidence="3" id="KW-1185">Reference proteome</keyword>
<dbReference type="InterPro" id="IPR046633">
    <property type="entry name" value="DUF6745"/>
</dbReference>
<accession>A0AAW9Q4I3</accession>
<organism evidence="2 3">
    <name type="scientific">Tumidithrix elongata BACA0141</name>
    <dbReference type="NCBI Taxonomy" id="2716417"/>
    <lineage>
        <taxon>Bacteria</taxon>
        <taxon>Bacillati</taxon>
        <taxon>Cyanobacteriota</taxon>
        <taxon>Cyanophyceae</taxon>
        <taxon>Pseudanabaenales</taxon>
        <taxon>Pseudanabaenaceae</taxon>
        <taxon>Tumidithrix</taxon>
        <taxon>Tumidithrix elongata</taxon>
    </lineage>
</organism>
<dbReference type="RefSeq" id="WP_330484164.1">
    <property type="nucleotide sequence ID" value="NZ_JAZBJZ010000051.1"/>
</dbReference>
<reference evidence="2" key="1">
    <citation type="submission" date="2024-01" db="EMBL/GenBank/DDBJ databases">
        <title>Bank of Algae and Cyanobacteria of the Azores (BACA) strain genomes.</title>
        <authorList>
            <person name="Luz R."/>
            <person name="Cordeiro R."/>
            <person name="Fonseca A."/>
            <person name="Goncalves V."/>
        </authorList>
    </citation>
    <scope>NUCLEOTIDE SEQUENCE</scope>
    <source>
        <strain evidence="2">BACA0141</strain>
    </source>
</reference>